<keyword evidence="1" id="KW-0614">Plasmid</keyword>
<dbReference type="SUPFAM" id="SSF53850">
    <property type="entry name" value="Periplasmic binding protein-like II"/>
    <property type="match status" value="1"/>
</dbReference>
<proteinExistence type="predicted"/>
<dbReference type="EMBL" id="JQ418527">
    <property type="protein sequence ID" value="AFK89189.1"/>
    <property type="molecule type" value="Genomic_DNA"/>
</dbReference>
<dbReference type="Gene3D" id="3.40.190.10">
    <property type="entry name" value="Periplasmic binding protein-like II"/>
    <property type="match status" value="2"/>
</dbReference>
<dbReference type="RefSeq" id="WP_015062015.1">
    <property type="nucleotide sequence ID" value="NC_019338.1"/>
</dbReference>
<name>I3W0R2_9MICC</name>
<organism evidence="1">
    <name type="scientific">Arthrobacter sp. J3.37</name>
    <dbReference type="NCBI Taxonomy" id="347208"/>
    <lineage>
        <taxon>Bacteria</taxon>
        <taxon>Bacillati</taxon>
        <taxon>Actinomycetota</taxon>
        <taxon>Actinomycetes</taxon>
        <taxon>Micrococcales</taxon>
        <taxon>Micrococcaceae</taxon>
        <taxon>Arthrobacter</taxon>
    </lineage>
</organism>
<sequence>MRAISSMATRHVLADLAEAAAAAGLPLLQLESVGGVDAAQRVTAGEPFDLVFLAEDALQRLAGERHVDPASIAPIVLSEVAVGVPAPSADAAACSAGTAFANADELRSALRAAFRIGYSTGPSGTELLRMIDHWGMTDEVSDRLVQAGPGVPVASLLAAGEVDLGLQQLSELVGQPGVCILGVLPADCAISTVFAGAVATSSNNAARAADILAFFRSDLAASIKSLHSFRAP</sequence>
<dbReference type="GO" id="GO:0030973">
    <property type="term" value="F:molybdate ion binding"/>
    <property type="evidence" value="ECO:0007669"/>
    <property type="project" value="TreeGrafter"/>
</dbReference>
<dbReference type="Pfam" id="PF13531">
    <property type="entry name" value="SBP_bac_11"/>
    <property type="match status" value="1"/>
</dbReference>
<reference evidence="1" key="1">
    <citation type="submission" date="2012-01" db="EMBL/GenBank/DDBJ databases">
        <authorList>
            <person name="Summers A.O."/>
            <person name="Wireman J."/>
            <person name="Sale K."/>
        </authorList>
    </citation>
    <scope>NUCLEOTIDE SEQUENCE</scope>
    <source>
        <strain evidence="1">J3-37</strain>
        <plasmid evidence="1">pJ337-114</plasmid>
    </source>
</reference>
<protein>
    <submittedName>
        <fullName evidence="1">Putative ABC transport system, periplasmic component</fullName>
    </submittedName>
</protein>
<dbReference type="PANTHER" id="PTHR30632">
    <property type="entry name" value="MOLYBDATE-BINDING PERIPLASMIC PROTEIN"/>
    <property type="match status" value="1"/>
</dbReference>
<dbReference type="GO" id="GO:0015689">
    <property type="term" value="P:molybdate ion transport"/>
    <property type="evidence" value="ECO:0007669"/>
    <property type="project" value="TreeGrafter"/>
</dbReference>
<dbReference type="PANTHER" id="PTHR30632:SF11">
    <property type="entry name" value="BLR4797 PROTEIN"/>
    <property type="match status" value="1"/>
</dbReference>
<dbReference type="AlphaFoldDB" id="I3W0R2"/>
<dbReference type="InterPro" id="IPR050682">
    <property type="entry name" value="ModA/WtpA"/>
</dbReference>
<geneLocation type="plasmid" evidence="1">
    <name>pJ337-114</name>
</geneLocation>
<evidence type="ECO:0000313" key="1">
    <source>
        <dbReference type="EMBL" id="AFK89189.1"/>
    </source>
</evidence>
<accession>I3W0R2</accession>